<keyword evidence="1" id="KW-0418">Kinase</keyword>
<evidence type="ECO:0000313" key="1">
    <source>
        <dbReference type="EMBL" id="QGU95790.1"/>
    </source>
</evidence>
<sequence>MKKIQKYRFNYLGYDINKLKLIGQGREGKVYLLPDDKVLKVFHNSNSCTRQIEILLKVQNSRFFPTVFNFDNYSIIMSFVYGSTLSFYLKRNNINKHLSLELVRLIDEFKKLNFAKLDMRLGHIFLQPDETVKVIDPRGSYERKQPYPRSMLHGLQKRGDLKDFFHYIKYDYPDYYKYWKKMMS</sequence>
<proteinExistence type="predicted"/>
<dbReference type="EMBL" id="CP046522">
    <property type="protein sequence ID" value="QGU95790.1"/>
    <property type="molecule type" value="Genomic_DNA"/>
</dbReference>
<keyword evidence="1" id="KW-0808">Transferase</keyword>
<dbReference type="InterPro" id="IPR011009">
    <property type="entry name" value="Kinase-like_dom_sf"/>
</dbReference>
<protein>
    <submittedName>
        <fullName evidence="1">Serine/threonine protein kinase</fullName>
    </submittedName>
</protein>
<organism evidence="1 2">
    <name type="scientific">Clostridium bovifaecis</name>
    <dbReference type="NCBI Taxonomy" id="2184719"/>
    <lineage>
        <taxon>Bacteria</taxon>
        <taxon>Bacillati</taxon>
        <taxon>Bacillota</taxon>
        <taxon>Clostridia</taxon>
        <taxon>Eubacteriales</taxon>
        <taxon>Clostridiaceae</taxon>
        <taxon>Clostridium</taxon>
    </lineage>
</organism>
<accession>A0A6I6ETZ8</accession>
<gene>
    <name evidence="1" type="ORF">GOM49_12410</name>
</gene>
<name>A0A6I6ETZ8_9CLOT</name>
<dbReference type="Proteomes" id="UP000422764">
    <property type="component" value="Chromosome"/>
</dbReference>
<keyword evidence="1" id="KW-0723">Serine/threonine-protein kinase</keyword>
<dbReference type="Gene3D" id="1.10.510.10">
    <property type="entry name" value="Transferase(Phosphotransferase) domain 1"/>
    <property type="match status" value="1"/>
</dbReference>
<evidence type="ECO:0000313" key="2">
    <source>
        <dbReference type="Proteomes" id="UP000422764"/>
    </source>
</evidence>
<reference evidence="1 2" key="1">
    <citation type="submission" date="2019-12" db="EMBL/GenBank/DDBJ databases">
        <title>Genome sequenceing of Clostridium bovifaecis.</title>
        <authorList>
            <person name="Yao Y."/>
        </authorList>
    </citation>
    <scope>NUCLEOTIDE SEQUENCE [LARGE SCALE GENOMIC DNA]</scope>
    <source>
        <strain evidence="1 2">BXX</strain>
    </source>
</reference>
<keyword evidence="2" id="KW-1185">Reference proteome</keyword>
<dbReference type="SUPFAM" id="SSF56112">
    <property type="entry name" value="Protein kinase-like (PK-like)"/>
    <property type="match status" value="1"/>
</dbReference>
<dbReference type="GO" id="GO:0004674">
    <property type="term" value="F:protein serine/threonine kinase activity"/>
    <property type="evidence" value="ECO:0007669"/>
    <property type="project" value="UniProtKB-KW"/>
</dbReference>
<dbReference type="AlphaFoldDB" id="A0A6I6ETZ8"/>